<dbReference type="WBParaSite" id="Pan_g9421.t1">
    <property type="protein sequence ID" value="Pan_g9421.t1"/>
    <property type="gene ID" value="Pan_g9421"/>
</dbReference>
<evidence type="ECO:0000259" key="4">
    <source>
        <dbReference type="PROSITE" id="PS50102"/>
    </source>
</evidence>
<dbReference type="Gene3D" id="3.30.70.330">
    <property type="match status" value="1"/>
</dbReference>
<organism evidence="5 6">
    <name type="scientific">Panagrellus redivivus</name>
    <name type="common">Microworm</name>
    <dbReference type="NCBI Taxonomy" id="6233"/>
    <lineage>
        <taxon>Eukaryota</taxon>
        <taxon>Metazoa</taxon>
        <taxon>Ecdysozoa</taxon>
        <taxon>Nematoda</taxon>
        <taxon>Chromadorea</taxon>
        <taxon>Rhabditida</taxon>
        <taxon>Tylenchina</taxon>
        <taxon>Panagrolaimomorpha</taxon>
        <taxon>Panagrolaimoidea</taxon>
        <taxon>Panagrolaimidae</taxon>
        <taxon>Panagrellus</taxon>
    </lineage>
</organism>
<reference evidence="6" key="2">
    <citation type="submission" date="2020-10" db="UniProtKB">
        <authorList>
            <consortium name="WormBaseParasite"/>
        </authorList>
    </citation>
    <scope>IDENTIFICATION</scope>
</reference>
<evidence type="ECO:0000256" key="3">
    <source>
        <dbReference type="SAM" id="MobiDB-lite"/>
    </source>
</evidence>
<keyword evidence="5" id="KW-1185">Reference proteome</keyword>
<feature type="region of interest" description="Disordered" evidence="3">
    <location>
        <begin position="18"/>
        <end position="64"/>
    </location>
</feature>
<evidence type="ECO:0000313" key="6">
    <source>
        <dbReference type="WBParaSite" id="Pan_g9421.t1"/>
    </source>
</evidence>
<dbReference type="PROSITE" id="PS50102">
    <property type="entry name" value="RRM"/>
    <property type="match status" value="1"/>
</dbReference>
<dbReference type="GO" id="GO:0005634">
    <property type="term" value="C:nucleus"/>
    <property type="evidence" value="ECO:0007669"/>
    <property type="project" value="TreeGrafter"/>
</dbReference>
<dbReference type="InterPro" id="IPR035979">
    <property type="entry name" value="RBD_domain_sf"/>
</dbReference>
<feature type="region of interest" description="Disordered" evidence="3">
    <location>
        <begin position="190"/>
        <end position="234"/>
    </location>
</feature>
<accession>A0A7E5A1Q7</accession>
<dbReference type="GO" id="GO:0008143">
    <property type="term" value="F:poly(A) binding"/>
    <property type="evidence" value="ECO:0007669"/>
    <property type="project" value="TreeGrafter"/>
</dbReference>
<dbReference type="AlphaFoldDB" id="A0A7E5A1Q7"/>
<dbReference type="Proteomes" id="UP000492821">
    <property type="component" value="Unassembled WGS sequence"/>
</dbReference>
<keyword evidence="1 2" id="KW-0694">RNA-binding</keyword>
<evidence type="ECO:0000256" key="1">
    <source>
        <dbReference type="ARBA" id="ARBA00022884"/>
    </source>
</evidence>
<feature type="compositionally biased region" description="Gly residues" evidence="3">
    <location>
        <begin position="208"/>
        <end position="220"/>
    </location>
</feature>
<dbReference type="Pfam" id="PF00076">
    <property type="entry name" value="RRM_1"/>
    <property type="match status" value="1"/>
</dbReference>
<feature type="domain" description="RRM" evidence="4">
    <location>
        <begin position="112"/>
        <end position="189"/>
    </location>
</feature>
<reference evidence="5" key="1">
    <citation type="journal article" date="2013" name="Genetics">
        <title>The draft genome and transcriptome of Panagrellus redivivus are shaped by the harsh demands of a free-living lifestyle.</title>
        <authorList>
            <person name="Srinivasan J."/>
            <person name="Dillman A.R."/>
            <person name="Macchietto M.G."/>
            <person name="Heikkinen L."/>
            <person name="Lakso M."/>
            <person name="Fracchia K.M."/>
            <person name="Antoshechkin I."/>
            <person name="Mortazavi A."/>
            <person name="Wong G."/>
            <person name="Sternberg P.W."/>
        </authorList>
    </citation>
    <scope>NUCLEOTIDE SEQUENCE [LARGE SCALE GENOMIC DNA]</scope>
    <source>
        <strain evidence="5">MT8872</strain>
    </source>
</reference>
<dbReference type="PANTHER" id="PTHR23236">
    <property type="entry name" value="EUKARYOTIC TRANSLATION INITIATION FACTOR 4B/4H"/>
    <property type="match status" value="1"/>
</dbReference>
<evidence type="ECO:0000313" key="5">
    <source>
        <dbReference type="Proteomes" id="UP000492821"/>
    </source>
</evidence>
<protein>
    <submittedName>
        <fullName evidence="6">RRM domain-containing protein</fullName>
    </submittedName>
</protein>
<proteinExistence type="predicted"/>
<dbReference type="SUPFAM" id="SSF54928">
    <property type="entry name" value="RNA-binding domain, RBD"/>
    <property type="match status" value="1"/>
</dbReference>
<feature type="compositionally biased region" description="Acidic residues" evidence="3">
    <location>
        <begin position="18"/>
        <end position="37"/>
    </location>
</feature>
<feature type="compositionally biased region" description="Basic residues" evidence="3">
    <location>
        <begin position="221"/>
        <end position="234"/>
    </location>
</feature>
<dbReference type="InterPro" id="IPR000504">
    <property type="entry name" value="RRM_dom"/>
</dbReference>
<dbReference type="SMART" id="SM00360">
    <property type="entry name" value="RRM"/>
    <property type="match status" value="1"/>
</dbReference>
<dbReference type="InterPro" id="IPR012677">
    <property type="entry name" value="Nucleotide-bd_a/b_plait_sf"/>
</dbReference>
<name>A0A7E5A1Q7_PANRE</name>
<sequence length="234" mass="26141">MDSLDNSIIDDINLEDDMLDDSIEDEAILQDKIEDDNGNEKPAAEAVAPPTNGDEPQPDDPMQTRLRQIEEEARKIREMQSEFHGTNHSMSSTTSQPLPHLTAEEKAELDARSVYVGNVEYAATPEQLEEHFRGCGPIERVTIMSDKFSGHPKGFAYIQFTETDGMQNALALDESLFLGRQIKVSMKRTNKPGLSTTNRPPRGRGIRGRGFGRGFGGFRGMRGRPSRRRGFAPY</sequence>
<dbReference type="PANTHER" id="PTHR23236:SF12">
    <property type="entry name" value="EUKARYOTIC INITIATION FACTOR 4B-RELATED"/>
    <property type="match status" value="1"/>
</dbReference>
<evidence type="ECO:0000256" key="2">
    <source>
        <dbReference type="PROSITE-ProRule" id="PRU00176"/>
    </source>
</evidence>